<name>A0A9P5TWM4_9AGAR</name>
<dbReference type="OrthoDB" id="10579878at2759"/>
<comment type="caution">
    <text evidence="1">The sequence shown here is derived from an EMBL/GenBank/DDBJ whole genome shotgun (WGS) entry which is preliminary data.</text>
</comment>
<protein>
    <submittedName>
        <fullName evidence="1">Uncharacterized protein</fullName>
    </submittedName>
</protein>
<keyword evidence="2" id="KW-1185">Reference proteome</keyword>
<organism evidence="1 2">
    <name type="scientific">Rhodocollybia butyracea</name>
    <dbReference type="NCBI Taxonomy" id="206335"/>
    <lineage>
        <taxon>Eukaryota</taxon>
        <taxon>Fungi</taxon>
        <taxon>Dikarya</taxon>
        <taxon>Basidiomycota</taxon>
        <taxon>Agaricomycotina</taxon>
        <taxon>Agaricomycetes</taxon>
        <taxon>Agaricomycetidae</taxon>
        <taxon>Agaricales</taxon>
        <taxon>Marasmiineae</taxon>
        <taxon>Omphalotaceae</taxon>
        <taxon>Rhodocollybia</taxon>
    </lineage>
</organism>
<dbReference type="Proteomes" id="UP000772434">
    <property type="component" value="Unassembled WGS sequence"/>
</dbReference>
<reference evidence="1" key="1">
    <citation type="submission" date="2020-11" db="EMBL/GenBank/DDBJ databases">
        <authorList>
            <consortium name="DOE Joint Genome Institute"/>
            <person name="Ahrendt S."/>
            <person name="Riley R."/>
            <person name="Andreopoulos W."/>
            <person name="Labutti K."/>
            <person name="Pangilinan J."/>
            <person name="Ruiz-Duenas F.J."/>
            <person name="Barrasa J.M."/>
            <person name="Sanchez-Garcia M."/>
            <person name="Camarero S."/>
            <person name="Miyauchi S."/>
            <person name="Serrano A."/>
            <person name="Linde D."/>
            <person name="Babiker R."/>
            <person name="Drula E."/>
            <person name="Ayuso-Fernandez I."/>
            <person name="Pacheco R."/>
            <person name="Padilla G."/>
            <person name="Ferreira P."/>
            <person name="Barriuso J."/>
            <person name="Kellner H."/>
            <person name="Castanera R."/>
            <person name="Alfaro M."/>
            <person name="Ramirez L."/>
            <person name="Pisabarro A.G."/>
            <person name="Kuo A."/>
            <person name="Tritt A."/>
            <person name="Lipzen A."/>
            <person name="He G."/>
            <person name="Yan M."/>
            <person name="Ng V."/>
            <person name="Cullen D."/>
            <person name="Martin F."/>
            <person name="Rosso M.-N."/>
            <person name="Henrissat B."/>
            <person name="Hibbett D."/>
            <person name="Martinez A.T."/>
            <person name="Grigoriev I.V."/>
        </authorList>
    </citation>
    <scope>NUCLEOTIDE SEQUENCE</scope>
    <source>
        <strain evidence="1">AH 40177</strain>
    </source>
</reference>
<sequence length="327" mass="37238">MNWGQFKFSEGEMIRPETFSPSAVFTETQIGHARTKQPLECPGIRTRKYDDMIAYARAIKTPGACTATTNSASFASASSPVFVFVCFRVASLLSEDICVEGIIRGLKEPGVSKKLRGLPIDFVSHGILSFRGPWDTKAIFFLLTTTFNAMPKRPAHRSRRARRPHVQLPCLIPQVYDFNSKISDEHTAKDPTADDCRDYDEKAWDLSAKNFLPAFDVQSDNYYQWSDSRQYQDIQSLGVELNAGRIYPPPLCHHASNRDRGFETCEMSVVRRHRDDLNNNHTVVGYLTPLSHLCIFHLIHTLEKRVKSNNRATEEWLQHLEETGDID</sequence>
<evidence type="ECO:0000313" key="1">
    <source>
        <dbReference type="EMBL" id="KAF9040329.1"/>
    </source>
</evidence>
<proteinExistence type="predicted"/>
<dbReference type="EMBL" id="JADNRY010000561">
    <property type="protein sequence ID" value="KAF9040329.1"/>
    <property type="molecule type" value="Genomic_DNA"/>
</dbReference>
<evidence type="ECO:0000313" key="2">
    <source>
        <dbReference type="Proteomes" id="UP000772434"/>
    </source>
</evidence>
<dbReference type="AlphaFoldDB" id="A0A9P5TWM4"/>
<accession>A0A9P5TWM4</accession>
<gene>
    <name evidence="1" type="ORF">BDP27DRAFT_1374457</name>
</gene>